<gene>
    <name evidence="2" type="ORF">SAMN02910406_03114</name>
</gene>
<dbReference type="AlphaFoldDB" id="A0A1I1PL56"/>
<accession>A0A1I1PL56</accession>
<evidence type="ECO:0000256" key="1">
    <source>
        <dbReference type="SAM" id="MobiDB-lite"/>
    </source>
</evidence>
<feature type="compositionally biased region" description="Basic and acidic residues" evidence="1">
    <location>
        <begin position="56"/>
        <end position="66"/>
    </location>
</feature>
<dbReference type="EMBL" id="FOKQ01000035">
    <property type="protein sequence ID" value="SFD10565.1"/>
    <property type="molecule type" value="Genomic_DNA"/>
</dbReference>
<proteinExistence type="predicted"/>
<dbReference type="RefSeq" id="WP_074962918.1">
    <property type="nucleotide sequence ID" value="NZ_FOKQ01000035.1"/>
</dbReference>
<evidence type="ECO:0000313" key="2">
    <source>
        <dbReference type="EMBL" id="SFD10565.1"/>
    </source>
</evidence>
<reference evidence="2 3" key="1">
    <citation type="submission" date="2016-10" db="EMBL/GenBank/DDBJ databases">
        <authorList>
            <person name="de Groot N.N."/>
        </authorList>
    </citation>
    <scope>NUCLEOTIDE SEQUENCE [LARGE SCALE GENOMIC DNA]</scope>
    <source>
        <strain evidence="2 3">AR67</strain>
    </source>
</reference>
<protein>
    <submittedName>
        <fullName evidence="2">Uncharacterized protein</fullName>
    </submittedName>
</protein>
<sequence length="93" mass="11077">MKYKTKIKIKRMISRHYDVCVIIALLILLIGVLALIKYFSHIRDAKYLEYIRHTESESKMNEHDSEQSDTADETPTDDYQIVIRGEKYKLIRE</sequence>
<evidence type="ECO:0000313" key="3">
    <source>
        <dbReference type="Proteomes" id="UP000182192"/>
    </source>
</evidence>
<name>A0A1I1PL56_RUMAL</name>
<feature type="compositionally biased region" description="Acidic residues" evidence="1">
    <location>
        <begin position="67"/>
        <end position="76"/>
    </location>
</feature>
<feature type="region of interest" description="Disordered" evidence="1">
    <location>
        <begin position="56"/>
        <end position="78"/>
    </location>
</feature>
<dbReference type="Proteomes" id="UP000182192">
    <property type="component" value="Unassembled WGS sequence"/>
</dbReference>
<organism evidence="2 3">
    <name type="scientific">Ruminococcus albus</name>
    <dbReference type="NCBI Taxonomy" id="1264"/>
    <lineage>
        <taxon>Bacteria</taxon>
        <taxon>Bacillati</taxon>
        <taxon>Bacillota</taxon>
        <taxon>Clostridia</taxon>
        <taxon>Eubacteriales</taxon>
        <taxon>Oscillospiraceae</taxon>
        <taxon>Ruminococcus</taxon>
    </lineage>
</organism>